<dbReference type="PROSITE" id="PS51257">
    <property type="entry name" value="PROKAR_LIPOPROTEIN"/>
    <property type="match status" value="1"/>
</dbReference>
<evidence type="ECO:0008006" key="5">
    <source>
        <dbReference type="Google" id="ProtNLM"/>
    </source>
</evidence>
<proteinExistence type="predicted"/>
<evidence type="ECO:0000256" key="2">
    <source>
        <dbReference type="SAM" id="SignalP"/>
    </source>
</evidence>
<protein>
    <recommendedName>
        <fullName evidence="5">Lipoprotein</fullName>
    </recommendedName>
</protein>
<feature type="region of interest" description="Disordered" evidence="1">
    <location>
        <begin position="24"/>
        <end position="65"/>
    </location>
</feature>
<feature type="chain" id="PRO_5046205938" description="Lipoprotein" evidence="2">
    <location>
        <begin position="21"/>
        <end position="219"/>
    </location>
</feature>
<feature type="signal peptide" evidence="2">
    <location>
        <begin position="1"/>
        <end position="20"/>
    </location>
</feature>
<evidence type="ECO:0000313" key="3">
    <source>
        <dbReference type="EMBL" id="MFI9100913.1"/>
    </source>
</evidence>
<keyword evidence="2" id="KW-0732">Signal</keyword>
<accession>A0ABW8C3A6</accession>
<sequence length="219" mass="22029">MRKILLATAATACLALTACNGTTGGDADPKPTATPSAGQPTTALPSATVSPSTSTGNGNGTGSAAQALGTSARTVGAKFVGIVEITPTTVVYAKAGGGQTSRYGTFVVVTTLDTSLSANAADEETTDGTGAGWQWIGSNGQTVSEGKGNAFKVSIPGYDSLGRIEPGARQNRAEVFDLTPEQVKGGTLVYTDSTKASYRWKIPAADAGPEVAAVKQRLG</sequence>
<evidence type="ECO:0000256" key="1">
    <source>
        <dbReference type="SAM" id="MobiDB-lite"/>
    </source>
</evidence>
<reference evidence="3 4" key="1">
    <citation type="submission" date="2024-10" db="EMBL/GenBank/DDBJ databases">
        <title>The Natural Products Discovery Center: Release of the First 8490 Sequenced Strains for Exploring Actinobacteria Biosynthetic Diversity.</title>
        <authorList>
            <person name="Kalkreuter E."/>
            <person name="Kautsar S.A."/>
            <person name="Yang D."/>
            <person name="Bader C.D."/>
            <person name="Teijaro C.N."/>
            <person name="Fluegel L."/>
            <person name="Davis C.M."/>
            <person name="Simpson J.R."/>
            <person name="Lauterbach L."/>
            <person name="Steele A.D."/>
            <person name="Gui C."/>
            <person name="Meng S."/>
            <person name="Li G."/>
            <person name="Viehrig K."/>
            <person name="Ye F."/>
            <person name="Su P."/>
            <person name="Kiefer A.F."/>
            <person name="Nichols A."/>
            <person name="Cepeda A.J."/>
            <person name="Yan W."/>
            <person name="Fan B."/>
            <person name="Jiang Y."/>
            <person name="Adhikari A."/>
            <person name="Zheng C.-J."/>
            <person name="Schuster L."/>
            <person name="Cowan T.M."/>
            <person name="Smanski M.J."/>
            <person name="Chevrette M.G."/>
            <person name="De Carvalho L.P.S."/>
            <person name="Shen B."/>
        </authorList>
    </citation>
    <scope>NUCLEOTIDE SEQUENCE [LARGE SCALE GENOMIC DNA]</scope>
    <source>
        <strain evidence="3 4">NPDC053399</strain>
    </source>
</reference>
<comment type="caution">
    <text evidence="3">The sequence shown here is derived from an EMBL/GenBank/DDBJ whole genome shotgun (WGS) entry which is preliminary data.</text>
</comment>
<dbReference type="Proteomes" id="UP001614394">
    <property type="component" value="Unassembled WGS sequence"/>
</dbReference>
<keyword evidence="4" id="KW-1185">Reference proteome</keyword>
<organism evidence="3 4">
    <name type="scientific">Streptomyces fildesensis</name>
    <dbReference type="NCBI Taxonomy" id="375757"/>
    <lineage>
        <taxon>Bacteria</taxon>
        <taxon>Bacillati</taxon>
        <taxon>Actinomycetota</taxon>
        <taxon>Actinomycetes</taxon>
        <taxon>Kitasatosporales</taxon>
        <taxon>Streptomycetaceae</taxon>
        <taxon>Streptomyces</taxon>
    </lineage>
</organism>
<feature type="compositionally biased region" description="Polar residues" evidence="1">
    <location>
        <begin position="33"/>
        <end position="47"/>
    </location>
</feature>
<dbReference type="EMBL" id="JBITYG010000002">
    <property type="protein sequence ID" value="MFI9100913.1"/>
    <property type="molecule type" value="Genomic_DNA"/>
</dbReference>
<name>A0ABW8C3A6_9ACTN</name>
<gene>
    <name evidence="3" type="ORF">ACIGXA_10320</name>
</gene>
<evidence type="ECO:0000313" key="4">
    <source>
        <dbReference type="Proteomes" id="UP001614394"/>
    </source>
</evidence>
<dbReference type="RefSeq" id="WP_399646685.1">
    <property type="nucleotide sequence ID" value="NZ_JBITYG010000002.1"/>
</dbReference>